<dbReference type="AlphaFoldDB" id="A0A6A6EB22"/>
<feature type="domain" description="Utp8 beta-propeller" evidence="2">
    <location>
        <begin position="7"/>
        <end position="207"/>
    </location>
</feature>
<gene>
    <name evidence="3" type="ORF">K469DRAFT_748235</name>
</gene>
<reference evidence="3" key="1">
    <citation type="journal article" date="2020" name="Stud. Mycol.">
        <title>101 Dothideomycetes genomes: a test case for predicting lifestyles and emergence of pathogens.</title>
        <authorList>
            <person name="Haridas S."/>
            <person name="Albert R."/>
            <person name="Binder M."/>
            <person name="Bloem J."/>
            <person name="Labutti K."/>
            <person name="Salamov A."/>
            <person name="Andreopoulos B."/>
            <person name="Baker S."/>
            <person name="Barry K."/>
            <person name="Bills G."/>
            <person name="Bluhm B."/>
            <person name="Cannon C."/>
            <person name="Castanera R."/>
            <person name="Culley D."/>
            <person name="Daum C."/>
            <person name="Ezra D."/>
            <person name="Gonzalez J."/>
            <person name="Henrissat B."/>
            <person name="Kuo A."/>
            <person name="Liang C."/>
            <person name="Lipzen A."/>
            <person name="Lutzoni F."/>
            <person name="Magnuson J."/>
            <person name="Mondo S."/>
            <person name="Nolan M."/>
            <person name="Ohm R."/>
            <person name="Pangilinan J."/>
            <person name="Park H.-J."/>
            <person name="Ramirez L."/>
            <person name="Alfaro M."/>
            <person name="Sun H."/>
            <person name="Tritt A."/>
            <person name="Yoshinaga Y."/>
            <person name="Zwiers L.-H."/>
            <person name="Turgeon B."/>
            <person name="Goodwin S."/>
            <person name="Spatafora J."/>
            <person name="Crous P."/>
            <person name="Grigoriev I."/>
        </authorList>
    </citation>
    <scope>NUCLEOTIDE SEQUENCE</scope>
    <source>
        <strain evidence="3">CBS 207.26</strain>
    </source>
</reference>
<dbReference type="Proteomes" id="UP000800200">
    <property type="component" value="Unassembled WGS sequence"/>
</dbReference>
<dbReference type="EMBL" id="ML994622">
    <property type="protein sequence ID" value="KAF2189051.1"/>
    <property type="molecule type" value="Genomic_DNA"/>
</dbReference>
<evidence type="ECO:0000259" key="2">
    <source>
        <dbReference type="Pfam" id="PF10395"/>
    </source>
</evidence>
<evidence type="ECO:0000256" key="1">
    <source>
        <dbReference type="SAM" id="MobiDB-lite"/>
    </source>
</evidence>
<sequence>MSSEKDIEAPFALASLPHPIDSNNGRTQAAGVCSISGSKKRKRTEAAVAIDGEGIFIYSLQNPQLVTSYALPPQTYFTTAPYSLYRKGASGKPSCRFTYAFVKQSSPGEKPQLVCFREEIHKDATSNAAKSSYTISNTADKVVSIDSIPTSSGVYAKNNSHDVLVIFDNGHVICLSADLNSSRWTSNIGSLSSSGEKIQAKDEFDVEHVNLTTAKSVLRGLLRSREDIAAILDPSLDGKSELLEITQVLCVVARRWESRAPENSQRILGLFQLAPRSTDLITSYLPPIKHLLTWQLPLTTSPPLTFTSKPFYSLHSTTGILHQLFNGAITSYDFSGTVPTVYSKLEVPGRGIKSFVRLSSDLIFATSPNSCGIYDLKYNSVQSILSLRLNQNIPNESKKRKHEASGSIGGSIETAPFLVTYFTELGLAVGILNHELVGIQLAGSLGRKKVRTDSSLLIDSIGKGIRFEASRSQRDDNRSPPKPLISYIVGMPSKDNPQWQSWQKKARKLDKMASKGRIAEFEELLSAELGVKLGPLETEHNGSEVNSQAELQHGTPKSVLTNGVSEDDPASLHESAVATKKESLHGEIRKWQLPKVIPDSQRQNHRQQAIFALGKIFGWSSNDPATRKNSSQSSIRVEFFPPNVFQWLLLSGFLTKESIQRALLDVSSEKPEKPEKTASISDGDIVKAIVEFDPELHILSAILNHSHFLPIGEVVQAIRLLMQSLDGRPKANSTPRLITHGAAASEDEMDIDFISELEAATHDLDHALSILDNGLSIRSHTLRPALIRLHTFPTTVVISTLRNTLPRPDLESLMQLLHLELKSGGWTSPYDFADSENPVADAEAASEDPDDHAIAIIASLLSCALDAIGSGAWLATVGQRDESAEELVHELHEETTLALSGFWEARFIRGLLSEFLRYAVKSSKSQKPTNKSLQNQGKPLLIDAAMEQTLPMLPLGGKVDQGVEKTKIGKGGSREERSAREMGMLISKRVPKYSFERIVI</sequence>
<protein>
    <recommendedName>
        <fullName evidence="2">Utp8 beta-propeller domain-containing protein</fullName>
    </recommendedName>
</protein>
<accession>A0A6A6EB22</accession>
<keyword evidence="4" id="KW-1185">Reference proteome</keyword>
<dbReference type="InterPro" id="IPR018843">
    <property type="entry name" value="Utp8_b-prop"/>
</dbReference>
<dbReference type="OrthoDB" id="5330858at2759"/>
<evidence type="ECO:0000313" key="4">
    <source>
        <dbReference type="Proteomes" id="UP000800200"/>
    </source>
</evidence>
<dbReference type="Pfam" id="PF10395">
    <property type="entry name" value="Utp8_b_propeller"/>
    <property type="match status" value="1"/>
</dbReference>
<feature type="region of interest" description="Disordered" evidence="1">
    <location>
        <begin position="537"/>
        <end position="573"/>
    </location>
</feature>
<proteinExistence type="predicted"/>
<evidence type="ECO:0000313" key="3">
    <source>
        <dbReference type="EMBL" id="KAF2189051.1"/>
    </source>
</evidence>
<name>A0A6A6EB22_9PEZI</name>
<organism evidence="3 4">
    <name type="scientific">Zopfia rhizophila CBS 207.26</name>
    <dbReference type="NCBI Taxonomy" id="1314779"/>
    <lineage>
        <taxon>Eukaryota</taxon>
        <taxon>Fungi</taxon>
        <taxon>Dikarya</taxon>
        <taxon>Ascomycota</taxon>
        <taxon>Pezizomycotina</taxon>
        <taxon>Dothideomycetes</taxon>
        <taxon>Dothideomycetes incertae sedis</taxon>
        <taxon>Zopfiaceae</taxon>
        <taxon>Zopfia</taxon>
    </lineage>
</organism>